<dbReference type="PIRSF" id="PIRSF012535">
    <property type="entry name" value="UCP012535"/>
    <property type="match status" value="1"/>
</dbReference>
<evidence type="ECO:0000256" key="1">
    <source>
        <dbReference type="ARBA" id="ARBA00022598"/>
    </source>
</evidence>
<name>A0A4R3NB62_9BACI</name>
<dbReference type="OrthoDB" id="9765151at2"/>
<feature type="domain" description="Bacillithiol biosynthesis BshC C-terminal coiled-coil" evidence="4">
    <location>
        <begin position="381"/>
        <end position="539"/>
    </location>
</feature>
<sequence>MDIQPQKLRKESKILTDYRKRSSSVLSNFHYDPYDPETYSARLQDLKQRSYKRNDLADILKTANEKWGAPAKTLQNIERLRDDRTVVVVGGQQAGLLTGPLYTIYKMITVILLAQQYERSLKVPVVPVFWIAGEDHDFDEVNHIMMPEKNRMKKYKIGQVQTRKQPVSSIKLDQDQASSWLKRLFQKLDETPYTKELYDQLQELLNESETMVDYFSKIVFHLFSQGIVLLDSNDPDLRRLETDYFIHMIEHREEIATGVTEAIYKNAREGYFISLDCNPNDAHLFYLKDGERILLQVDGEGRFVGKNQECVLTKEELKQRVVQNPSCFSNNVVTRPVMQEYLLPVLAFVVGPGEVSYCSALKPAFESLHLTMPPVIPRISFTIIDRRTEKWLRQLGLNSLHAVTEGVAEDKLIWLKKQISPPVETMVDHLKLTIEKAHRPLKELARDIQADLGEIAEKNLFHIFQQIDYLEQRIFHEQKVKHERTLQKFDWLEVMLHPEGGLQERSWNILYFLNHYGKDWINEIADQELNWEEEHYFVYF</sequence>
<dbReference type="Proteomes" id="UP000294650">
    <property type="component" value="Unassembled WGS sequence"/>
</dbReference>
<dbReference type="InterPro" id="IPR055399">
    <property type="entry name" value="CC_BshC"/>
</dbReference>
<evidence type="ECO:0000259" key="4">
    <source>
        <dbReference type="Pfam" id="PF24850"/>
    </source>
</evidence>
<gene>
    <name evidence="2" type="primary">bshC</name>
    <name evidence="5" type="ORF">EDD68_101235</name>
</gene>
<keyword evidence="1 2" id="KW-0436">Ligase</keyword>
<dbReference type="EMBL" id="SMAN01000001">
    <property type="protein sequence ID" value="TCT26879.1"/>
    <property type="molecule type" value="Genomic_DNA"/>
</dbReference>
<evidence type="ECO:0000256" key="2">
    <source>
        <dbReference type="HAMAP-Rule" id="MF_01867"/>
    </source>
</evidence>
<comment type="function">
    <text evidence="2">Involved in bacillithiol (BSH) biosynthesis. May catalyze the last step of the pathway, the addition of cysteine to glucosamine malate (GlcN-Mal) to generate BSH.</text>
</comment>
<dbReference type="Pfam" id="PF24850">
    <property type="entry name" value="CC_BshC"/>
    <property type="match status" value="1"/>
</dbReference>
<feature type="domain" description="Bacillithiol biosynthesis BshC N-terminal Rossmann-like" evidence="3">
    <location>
        <begin position="1"/>
        <end position="378"/>
    </location>
</feature>
<evidence type="ECO:0000313" key="6">
    <source>
        <dbReference type="Proteomes" id="UP000294650"/>
    </source>
</evidence>
<dbReference type="Pfam" id="PF10079">
    <property type="entry name" value="Rossmann-like_BshC"/>
    <property type="match status" value="1"/>
</dbReference>
<organism evidence="5 6">
    <name type="scientific">Melghiribacillus thermohalophilus</name>
    <dbReference type="NCBI Taxonomy" id="1324956"/>
    <lineage>
        <taxon>Bacteria</taxon>
        <taxon>Bacillati</taxon>
        <taxon>Bacillota</taxon>
        <taxon>Bacilli</taxon>
        <taxon>Bacillales</taxon>
        <taxon>Bacillaceae</taxon>
        <taxon>Melghiribacillus</taxon>
    </lineage>
</organism>
<comment type="similarity">
    <text evidence="2">Belongs to the BshC family.</text>
</comment>
<dbReference type="InterPro" id="IPR011199">
    <property type="entry name" value="Bacillithiol_biosynth_BshC"/>
</dbReference>
<accession>A0A4R3NB62</accession>
<protein>
    <recommendedName>
        <fullName evidence="2">Putative cysteine ligase BshC</fullName>
        <ecNumber evidence="2">6.-.-.-</ecNumber>
    </recommendedName>
</protein>
<proteinExistence type="inferred from homology"/>
<reference evidence="5 6" key="1">
    <citation type="submission" date="2019-03" db="EMBL/GenBank/DDBJ databases">
        <title>Genomic Encyclopedia of Type Strains, Phase IV (KMG-IV): sequencing the most valuable type-strain genomes for metagenomic binning, comparative biology and taxonomic classification.</title>
        <authorList>
            <person name="Goeker M."/>
        </authorList>
    </citation>
    <scope>NUCLEOTIDE SEQUENCE [LARGE SCALE GENOMIC DNA]</scope>
    <source>
        <strain evidence="5 6">DSM 25894</strain>
    </source>
</reference>
<dbReference type="GO" id="GO:0016874">
    <property type="term" value="F:ligase activity"/>
    <property type="evidence" value="ECO:0007669"/>
    <property type="project" value="UniProtKB-UniRule"/>
</dbReference>
<dbReference type="NCBIfam" id="TIGR03998">
    <property type="entry name" value="thiol_BshC"/>
    <property type="match status" value="1"/>
</dbReference>
<dbReference type="AlphaFoldDB" id="A0A4R3NB62"/>
<dbReference type="InterPro" id="IPR055398">
    <property type="entry name" value="Rossmann-like_BshC"/>
</dbReference>
<evidence type="ECO:0000313" key="5">
    <source>
        <dbReference type="EMBL" id="TCT26879.1"/>
    </source>
</evidence>
<dbReference type="RefSeq" id="WP_132370283.1">
    <property type="nucleotide sequence ID" value="NZ_SMAN01000001.1"/>
</dbReference>
<keyword evidence="6" id="KW-1185">Reference proteome</keyword>
<dbReference type="HAMAP" id="MF_01867">
    <property type="entry name" value="BshC"/>
    <property type="match status" value="1"/>
</dbReference>
<dbReference type="EC" id="6.-.-.-" evidence="2"/>
<evidence type="ECO:0000259" key="3">
    <source>
        <dbReference type="Pfam" id="PF10079"/>
    </source>
</evidence>
<comment type="caution">
    <text evidence="5">The sequence shown here is derived from an EMBL/GenBank/DDBJ whole genome shotgun (WGS) entry which is preliminary data.</text>
</comment>